<organism evidence="7 8">
    <name type="scientific">Actinoallomurus iriomotensis</name>
    <dbReference type="NCBI Taxonomy" id="478107"/>
    <lineage>
        <taxon>Bacteria</taxon>
        <taxon>Bacillati</taxon>
        <taxon>Actinomycetota</taxon>
        <taxon>Actinomycetes</taxon>
        <taxon>Streptosporangiales</taxon>
        <taxon>Thermomonosporaceae</taxon>
        <taxon>Actinoallomurus</taxon>
    </lineage>
</organism>
<dbReference type="Pfam" id="PF00440">
    <property type="entry name" value="TetR_N"/>
    <property type="match status" value="1"/>
</dbReference>
<evidence type="ECO:0000256" key="3">
    <source>
        <dbReference type="ARBA" id="ARBA00023125"/>
    </source>
</evidence>
<evidence type="ECO:0000256" key="1">
    <source>
        <dbReference type="ARBA" id="ARBA00022491"/>
    </source>
</evidence>
<dbReference type="Proteomes" id="UP001165135">
    <property type="component" value="Unassembled WGS sequence"/>
</dbReference>
<dbReference type="SUPFAM" id="SSF46689">
    <property type="entry name" value="Homeodomain-like"/>
    <property type="match status" value="1"/>
</dbReference>
<evidence type="ECO:0000313" key="7">
    <source>
        <dbReference type="EMBL" id="GLY79084.1"/>
    </source>
</evidence>
<keyword evidence="1" id="KW-0678">Repressor</keyword>
<sequence length="201" mass="21242">MSERQEVTRARLLRATLEVLGRHGVARTTSREIAAAAGVNLQAITYHFGSKDALVAQALVDAVRTWIEPARTALTGIAGDPLGGLFATVAALRAALDEAHEHAPAYLEALATAARDEAVRAPIVAMLAELREALAASIRELRDAGLIASWVEPEPMAALIVAAGDGFVLHTTLDPDAHSPGATLDQVTRLLLAASMRYEPE</sequence>
<dbReference type="SUPFAM" id="SSF48498">
    <property type="entry name" value="Tetracyclin repressor-like, C-terminal domain"/>
    <property type="match status" value="1"/>
</dbReference>
<evidence type="ECO:0000256" key="5">
    <source>
        <dbReference type="PROSITE-ProRule" id="PRU00335"/>
    </source>
</evidence>
<evidence type="ECO:0000313" key="8">
    <source>
        <dbReference type="Proteomes" id="UP001165135"/>
    </source>
</evidence>
<feature type="DNA-binding region" description="H-T-H motif" evidence="5">
    <location>
        <begin position="29"/>
        <end position="48"/>
    </location>
</feature>
<reference evidence="7" key="1">
    <citation type="submission" date="2023-03" db="EMBL/GenBank/DDBJ databases">
        <title>Actinoallomurus iriomotensis NBRC 103681.</title>
        <authorList>
            <person name="Ichikawa N."/>
            <person name="Sato H."/>
            <person name="Tonouchi N."/>
        </authorList>
    </citation>
    <scope>NUCLEOTIDE SEQUENCE</scope>
    <source>
        <strain evidence="7">NBRC 103681</strain>
    </source>
</reference>
<dbReference type="PRINTS" id="PR00455">
    <property type="entry name" value="HTHTETR"/>
</dbReference>
<name>A0A9W6RNQ8_9ACTN</name>
<proteinExistence type="predicted"/>
<evidence type="ECO:0000256" key="4">
    <source>
        <dbReference type="ARBA" id="ARBA00023163"/>
    </source>
</evidence>
<comment type="caution">
    <text evidence="7">The sequence shown here is derived from an EMBL/GenBank/DDBJ whole genome shotgun (WGS) entry which is preliminary data.</text>
</comment>
<dbReference type="PANTHER" id="PTHR47506">
    <property type="entry name" value="TRANSCRIPTIONAL REGULATORY PROTEIN"/>
    <property type="match status" value="1"/>
</dbReference>
<dbReference type="PANTHER" id="PTHR47506:SF6">
    <property type="entry name" value="HTH-TYPE TRANSCRIPTIONAL REPRESSOR NEMR"/>
    <property type="match status" value="1"/>
</dbReference>
<dbReference type="InterPro" id="IPR009057">
    <property type="entry name" value="Homeodomain-like_sf"/>
</dbReference>
<dbReference type="GO" id="GO:0003677">
    <property type="term" value="F:DNA binding"/>
    <property type="evidence" value="ECO:0007669"/>
    <property type="project" value="UniProtKB-UniRule"/>
</dbReference>
<keyword evidence="2" id="KW-0805">Transcription regulation</keyword>
<protein>
    <submittedName>
        <fullName evidence="7">Transcriptional regulator</fullName>
    </submittedName>
</protein>
<dbReference type="AlphaFoldDB" id="A0A9W6RNQ8"/>
<dbReference type="InterPro" id="IPR001647">
    <property type="entry name" value="HTH_TetR"/>
</dbReference>
<accession>A0A9W6RNQ8</accession>
<feature type="domain" description="HTH tetR-type" evidence="6">
    <location>
        <begin position="6"/>
        <end position="66"/>
    </location>
</feature>
<evidence type="ECO:0000259" key="6">
    <source>
        <dbReference type="PROSITE" id="PS50977"/>
    </source>
</evidence>
<dbReference type="PROSITE" id="PS50977">
    <property type="entry name" value="HTH_TETR_2"/>
    <property type="match status" value="1"/>
</dbReference>
<dbReference type="InterPro" id="IPR039538">
    <property type="entry name" value="BetI_C"/>
</dbReference>
<gene>
    <name evidence="7" type="ORF">Airi01_073510</name>
</gene>
<dbReference type="InterPro" id="IPR036271">
    <property type="entry name" value="Tet_transcr_reg_TetR-rel_C_sf"/>
</dbReference>
<evidence type="ECO:0000256" key="2">
    <source>
        <dbReference type="ARBA" id="ARBA00023015"/>
    </source>
</evidence>
<dbReference type="EMBL" id="BSTJ01000010">
    <property type="protein sequence ID" value="GLY79084.1"/>
    <property type="molecule type" value="Genomic_DNA"/>
</dbReference>
<dbReference type="Pfam" id="PF13977">
    <property type="entry name" value="TetR_C_6"/>
    <property type="match status" value="1"/>
</dbReference>
<keyword evidence="4" id="KW-0804">Transcription</keyword>
<dbReference type="RefSeq" id="WP_285630083.1">
    <property type="nucleotide sequence ID" value="NZ_BSTJ01000010.1"/>
</dbReference>
<dbReference type="Gene3D" id="1.10.357.10">
    <property type="entry name" value="Tetracycline Repressor, domain 2"/>
    <property type="match status" value="1"/>
</dbReference>
<keyword evidence="3 5" id="KW-0238">DNA-binding</keyword>